<evidence type="ECO:0000256" key="1">
    <source>
        <dbReference type="ARBA" id="ARBA00022723"/>
    </source>
</evidence>
<feature type="compositionally biased region" description="Polar residues" evidence="8">
    <location>
        <begin position="1196"/>
        <end position="1207"/>
    </location>
</feature>
<feature type="compositionally biased region" description="Low complexity" evidence="8">
    <location>
        <begin position="1248"/>
        <end position="1258"/>
    </location>
</feature>
<feature type="domain" description="RING-type" evidence="9">
    <location>
        <begin position="1520"/>
        <end position="1560"/>
    </location>
</feature>
<feature type="region of interest" description="Disordered" evidence="8">
    <location>
        <begin position="1196"/>
        <end position="1310"/>
    </location>
</feature>
<evidence type="ECO:0000256" key="8">
    <source>
        <dbReference type="SAM" id="MobiDB-lite"/>
    </source>
</evidence>
<dbReference type="InterPro" id="IPR011011">
    <property type="entry name" value="Znf_FYVE_PHD"/>
</dbReference>
<dbReference type="EMBL" id="JANBPY010001109">
    <property type="protein sequence ID" value="KAJ1961582.1"/>
    <property type="molecule type" value="Genomic_DNA"/>
</dbReference>
<dbReference type="GO" id="GO:0008270">
    <property type="term" value="F:zinc ion binding"/>
    <property type="evidence" value="ECO:0007669"/>
    <property type="project" value="UniProtKB-KW"/>
</dbReference>
<keyword evidence="4" id="KW-0862">Zinc</keyword>
<dbReference type="PROSITE" id="PS50089">
    <property type="entry name" value="ZF_RING_2"/>
    <property type="match status" value="1"/>
</dbReference>
<evidence type="ECO:0000313" key="12">
    <source>
        <dbReference type="Proteomes" id="UP001150925"/>
    </source>
</evidence>
<evidence type="ECO:0000256" key="5">
    <source>
        <dbReference type="ARBA" id="ARBA00023043"/>
    </source>
</evidence>
<dbReference type="Pfam" id="PF13639">
    <property type="entry name" value="zf-RING_2"/>
    <property type="match status" value="1"/>
</dbReference>
<dbReference type="SUPFAM" id="SSF57903">
    <property type="entry name" value="FYVE/PHD zinc finger"/>
    <property type="match status" value="1"/>
</dbReference>
<keyword evidence="1" id="KW-0479">Metal-binding</keyword>
<dbReference type="SMART" id="SM00064">
    <property type="entry name" value="FYVE"/>
    <property type="match status" value="1"/>
</dbReference>
<dbReference type="SUPFAM" id="SSF48403">
    <property type="entry name" value="Ankyrin repeat"/>
    <property type="match status" value="1"/>
</dbReference>
<dbReference type="Pfam" id="PF13637">
    <property type="entry name" value="Ank_4"/>
    <property type="match status" value="1"/>
</dbReference>
<dbReference type="SUPFAM" id="SSF57850">
    <property type="entry name" value="RING/U-box"/>
    <property type="match status" value="1"/>
</dbReference>
<evidence type="ECO:0000256" key="2">
    <source>
        <dbReference type="ARBA" id="ARBA00022737"/>
    </source>
</evidence>
<feature type="region of interest" description="Disordered" evidence="8">
    <location>
        <begin position="938"/>
        <end position="964"/>
    </location>
</feature>
<dbReference type="PROSITE" id="PS50088">
    <property type="entry name" value="ANK_REPEAT"/>
    <property type="match status" value="2"/>
</dbReference>
<dbReference type="Gene3D" id="1.25.40.20">
    <property type="entry name" value="Ankyrin repeat-containing domain"/>
    <property type="match status" value="1"/>
</dbReference>
<accession>A0A9W8AMT5</accession>
<name>A0A9W8AMT5_9FUNG</name>
<reference evidence="11" key="1">
    <citation type="submission" date="2022-07" db="EMBL/GenBank/DDBJ databases">
        <title>Phylogenomic reconstructions and comparative analyses of Kickxellomycotina fungi.</title>
        <authorList>
            <person name="Reynolds N.K."/>
            <person name="Stajich J.E."/>
            <person name="Barry K."/>
            <person name="Grigoriev I.V."/>
            <person name="Crous P."/>
            <person name="Smith M.E."/>
        </authorList>
    </citation>
    <scope>NUCLEOTIDE SEQUENCE</scope>
    <source>
        <strain evidence="11">RSA 1196</strain>
    </source>
</reference>
<evidence type="ECO:0000256" key="4">
    <source>
        <dbReference type="ARBA" id="ARBA00022833"/>
    </source>
</evidence>
<keyword evidence="3 7" id="KW-0863">Zinc-finger</keyword>
<evidence type="ECO:0000256" key="6">
    <source>
        <dbReference type="PROSITE-ProRule" id="PRU00023"/>
    </source>
</evidence>
<dbReference type="PRINTS" id="PR01415">
    <property type="entry name" value="ANKYRIN"/>
</dbReference>
<feature type="domain" description="FYVE-type" evidence="10">
    <location>
        <begin position="1140"/>
        <end position="1177"/>
    </location>
</feature>
<keyword evidence="5 6" id="KW-0040">ANK repeat</keyword>
<evidence type="ECO:0000256" key="3">
    <source>
        <dbReference type="ARBA" id="ARBA00022771"/>
    </source>
</evidence>
<dbReference type="Proteomes" id="UP001150925">
    <property type="component" value="Unassembled WGS sequence"/>
</dbReference>
<feature type="compositionally biased region" description="Polar residues" evidence="8">
    <location>
        <begin position="1296"/>
        <end position="1308"/>
    </location>
</feature>
<feature type="compositionally biased region" description="Polar residues" evidence="8">
    <location>
        <begin position="604"/>
        <end position="633"/>
    </location>
</feature>
<evidence type="ECO:0000259" key="9">
    <source>
        <dbReference type="PROSITE" id="PS50089"/>
    </source>
</evidence>
<feature type="repeat" description="ANK" evidence="6">
    <location>
        <begin position="235"/>
        <end position="267"/>
    </location>
</feature>
<dbReference type="PROSITE" id="PS50297">
    <property type="entry name" value="ANK_REP_REGION"/>
    <property type="match status" value="2"/>
</dbReference>
<dbReference type="Pfam" id="PF00023">
    <property type="entry name" value="Ank"/>
    <property type="match status" value="2"/>
</dbReference>
<comment type="caution">
    <text evidence="11">The sequence shown here is derived from an EMBL/GenBank/DDBJ whole genome shotgun (WGS) entry which is preliminary data.</text>
</comment>
<keyword evidence="12" id="KW-1185">Reference proteome</keyword>
<dbReference type="OrthoDB" id="660555at2759"/>
<feature type="repeat" description="ANK" evidence="6">
    <location>
        <begin position="201"/>
        <end position="224"/>
    </location>
</feature>
<proteinExistence type="predicted"/>
<feature type="region of interest" description="Disordered" evidence="8">
    <location>
        <begin position="595"/>
        <end position="633"/>
    </location>
</feature>
<dbReference type="InterPro" id="IPR017455">
    <property type="entry name" value="Znf_FYVE-rel"/>
</dbReference>
<sequence>MAGSTPLFLGSSTTFPKLTIEQQRLLESLPQFVLPPLPGQIHPFYGAAHNGAIHLPEFGLPGKTTLPTPPSSVGGVPSHSVPPGARSRTSSLTSASTSRAGSEVSLREILVADSSSTTRRLSRLTPTVHRDQRFAPTITKLCQAAETGDLDTIQACLTLPAHLTGKTQTEGSLAFGNSQFVPLSADSTTPTLHVDSAIPSTGMTALHHAAKRGQLGVVQWLVDHAKGTVDFPDRENETALLKAAYHGQLSIVKFLLQRGANVQHTDKDGWTALHNASSKGHLKMVRWLCEKASARVDVQNIQGYTPLMNAAAVGQTLVVKYLLYHMRANPLIRNGADENAYDVAAATVPSMGTSYLCDLLATAERQFLPSSETAPSGRGSAALDIALAYSMSTPPDELMVTHHTVAIIILENQRLPMTSAVGSFFRRSFGTPKFSPETLATSDPHMPPWCLADGTPCTMDRVHLPPRNSQPTAVHPLAVTTKEDAAARVDSNWYWLTDWFLDLRHPQVHPEDGWQYARAFSLPDTHWITEPKANLLPPGSGSLPPTVIRPNQTGGALPWPLRVASGLAPPTSNSWVRRRRWVRVMKRKVDISRLSKPFPRSPSVDASVQTSSGEQGNVTLSPSSLPSATGEENGTSVPFVASVADRQHLQAYTLTDQLSEAAGVTPPTPVPMLPASPAMRLGSRGSINLQLDYVQRAQSLAGPVTSEDRGESLDISGVYPVPMSPSRLAKGKHPAFLADLESQNPQLSSLSTSNPPPLRRVLTTPASVVSQDRRAQHMLSPAEMGPRRPSSQRLSMRSLPLSTDDLEDRLRILQSSIAILSQGIQSDTEPARRTAAVQLWSEYTGHARVIERRLVQSKQELTNNIQGALNDSLVNLTQVTPAQPPGFPRRHRSVVGHSIRGPVRGKENVDIGAQSPPLSLSKRWVTRMLSTPAVAMVGPGQASPTQGQSTALSPPALPTRPSDGHRVQTLRHLINTPTVPNPVQHTAPSVPISTLSTKGESPLFNSTAPTPIPTLAARRRLYSLGAVTFSATKATSVGSNPLKASQVCRAPQQCTDAPGLASHQTVYSLPNVATSASSSAAATASHSANPPALQPTQGMDSHAGLGEFVAANPPVMSSPSDLQGPWVGRYCLPDSAWEPDEITSACRLCSRRFTLFFRRHHCRRCGLVVCDPCSSNRDWLVEPEYWQPVSYLSNNPAESGTHPSDSLGSPRFTPLRDPSPRPPVQSSPIDTQFRLSSSLTRGIDSSLRHPPSSLPSQLAREGVSHYPENHNDSQVTPLTRAAEVPSPAAASLDSPGYTTRPSRSNSAPQVGMGSITCPSPLAFPPHAYGIFRTCNRCHDQLRQPFPFAIPTEAGERVTTQLVPQSVLESRHHSPPQTARVSGLLSLLSGLSNPLVPPRDNHLDNGNVISTLYQGQNRSESSLMQECPVCNVRLDTMSPRKEVQEEHVRQCLESSAHSVQPVRRYIAYRLEARTSSPSSPLEQPAGDGDSMIDTALANAEANSPTTTASSLRPDTLIGQECLICFEEFESGQIVARLNCLCTYHRSCIDAWLRRSQNCPVHYT</sequence>
<feature type="region of interest" description="Disordered" evidence="8">
    <location>
        <begin position="765"/>
        <end position="795"/>
    </location>
</feature>
<dbReference type="SMART" id="SM00184">
    <property type="entry name" value="RING"/>
    <property type="match status" value="1"/>
</dbReference>
<feature type="compositionally biased region" description="Polar residues" evidence="8">
    <location>
        <begin position="1226"/>
        <end position="1240"/>
    </location>
</feature>
<gene>
    <name evidence="11" type="ORF">IWQ62_003814</name>
</gene>
<evidence type="ECO:0000259" key="10">
    <source>
        <dbReference type="PROSITE" id="PS50178"/>
    </source>
</evidence>
<dbReference type="InterPro" id="IPR002110">
    <property type="entry name" value="Ankyrin_rpt"/>
</dbReference>
<protein>
    <submittedName>
        <fullName evidence="11">Uncharacterized protein</fullName>
    </submittedName>
</protein>
<dbReference type="Pfam" id="PF01363">
    <property type="entry name" value="FYVE"/>
    <property type="match status" value="1"/>
</dbReference>
<evidence type="ECO:0000313" key="11">
    <source>
        <dbReference type="EMBL" id="KAJ1961582.1"/>
    </source>
</evidence>
<evidence type="ECO:0000256" key="7">
    <source>
        <dbReference type="PROSITE-ProRule" id="PRU00175"/>
    </source>
</evidence>
<dbReference type="InterPro" id="IPR001841">
    <property type="entry name" value="Znf_RING"/>
</dbReference>
<dbReference type="InterPro" id="IPR036770">
    <property type="entry name" value="Ankyrin_rpt-contain_sf"/>
</dbReference>
<feature type="region of interest" description="Disordered" evidence="8">
    <location>
        <begin position="60"/>
        <end position="99"/>
    </location>
</feature>
<dbReference type="CDD" id="cd16489">
    <property type="entry name" value="mRING-CH-C4HC2H_ZNRF"/>
    <property type="match status" value="1"/>
</dbReference>
<dbReference type="SMART" id="SM00248">
    <property type="entry name" value="ANK"/>
    <property type="match status" value="4"/>
</dbReference>
<dbReference type="InterPro" id="IPR013083">
    <property type="entry name" value="Znf_RING/FYVE/PHD"/>
</dbReference>
<feature type="compositionally biased region" description="Polar residues" evidence="8">
    <location>
        <begin position="942"/>
        <end position="952"/>
    </location>
</feature>
<dbReference type="GO" id="GO:0004842">
    <property type="term" value="F:ubiquitin-protein transferase activity"/>
    <property type="evidence" value="ECO:0007669"/>
    <property type="project" value="TreeGrafter"/>
</dbReference>
<dbReference type="Gene3D" id="3.30.40.10">
    <property type="entry name" value="Zinc/RING finger domain, C3HC4 (zinc finger)"/>
    <property type="match status" value="2"/>
</dbReference>
<dbReference type="GO" id="GO:0085020">
    <property type="term" value="P:protein K6-linked ubiquitination"/>
    <property type="evidence" value="ECO:0007669"/>
    <property type="project" value="TreeGrafter"/>
</dbReference>
<feature type="region of interest" description="Disordered" evidence="8">
    <location>
        <begin position="1080"/>
        <end position="1104"/>
    </location>
</feature>
<dbReference type="InterPro" id="IPR000306">
    <property type="entry name" value="Znf_FYVE"/>
</dbReference>
<dbReference type="PANTHER" id="PTHR24171">
    <property type="entry name" value="ANKYRIN REPEAT DOMAIN-CONTAINING PROTEIN 39-RELATED"/>
    <property type="match status" value="1"/>
</dbReference>
<keyword evidence="2" id="KW-0677">Repeat</keyword>
<dbReference type="PROSITE" id="PS50178">
    <property type="entry name" value="ZF_FYVE"/>
    <property type="match status" value="1"/>
</dbReference>
<organism evidence="11 12">
    <name type="scientific">Dispira parvispora</name>
    <dbReference type="NCBI Taxonomy" id="1520584"/>
    <lineage>
        <taxon>Eukaryota</taxon>
        <taxon>Fungi</taxon>
        <taxon>Fungi incertae sedis</taxon>
        <taxon>Zoopagomycota</taxon>
        <taxon>Kickxellomycotina</taxon>
        <taxon>Dimargaritomycetes</taxon>
        <taxon>Dimargaritales</taxon>
        <taxon>Dimargaritaceae</taxon>
        <taxon>Dispira</taxon>
    </lineage>
</organism>